<feature type="binding site" evidence="6">
    <location>
        <position position="105"/>
    </location>
    <ligand>
        <name>5-phospho-alpha-D-ribose 1-diphosphate</name>
        <dbReference type="ChEBI" id="CHEBI:58017"/>
        <note>ligand shared between dimeric partners</note>
    </ligand>
</feature>
<evidence type="ECO:0000256" key="6">
    <source>
        <dbReference type="HAMAP-Rule" id="MF_01208"/>
    </source>
</evidence>
<reference evidence="8 9" key="1">
    <citation type="submission" date="2022-12" db="EMBL/GenBank/DDBJ databases">
        <title>Draft genome sequence of Paenibacillus sp. dW9.</title>
        <authorList>
            <person name="Choi E.-W."/>
            <person name="Kim D.-U."/>
        </authorList>
    </citation>
    <scope>NUCLEOTIDE SEQUENCE [LARGE SCALE GENOMIC DNA]</scope>
    <source>
        <strain evidence="9">dW9</strain>
    </source>
</reference>
<proteinExistence type="inferred from homology"/>
<comment type="function">
    <text evidence="6">Catalyzes the transfer of a ribosyl phosphate group from 5-phosphoribose 1-diphosphate to orotate, leading to the formation of orotidine monophosphate (OMP).</text>
</comment>
<name>A0ABT4Q307_9BACL</name>
<comment type="catalytic activity">
    <reaction evidence="6">
        <text>orotidine 5'-phosphate + diphosphate = orotate + 5-phospho-alpha-D-ribose 1-diphosphate</text>
        <dbReference type="Rhea" id="RHEA:10380"/>
        <dbReference type="ChEBI" id="CHEBI:30839"/>
        <dbReference type="ChEBI" id="CHEBI:33019"/>
        <dbReference type="ChEBI" id="CHEBI:57538"/>
        <dbReference type="ChEBI" id="CHEBI:58017"/>
        <dbReference type="EC" id="2.4.2.10"/>
    </reaction>
</comment>
<dbReference type="EC" id="2.4.2.10" evidence="2 6"/>
<protein>
    <recommendedName>
        <fullName evidence="2 6">Orotate phosphoribosyltransferase</fullName>
        <shortName evidence="6">OPRT</shortName>
        <shortName evidence="6">OPRTase</shortName>
        <ecNumber evidence="2 6">2.4.2.10</ecNumber>
    </recommendedName>
</protein>
<comment type="subunit">
    <text evidence="6">Homodimer.</text>
</comment>
<evidence type="ECO:0000259" key="7">
    <source>
        <dbReference type="Pfam" id="PF00156"/>
    </source>
</evidence>
<dbReference type="PANTHER" id="PTHR19278">
    <property type="entry name" value="OROTATE PHOSPHORIBOSYLTRANSFERASE"/>
    <property type="match status" value="1"/>
</dbReference>
<dbReference type="InterPro" id="IPR029057">
    <property type="entry name" value="PRTase-like"/>
</dbReference>
<dbReference type="NCBIfam" id="TIGR00336">
    <property type="entry name" value="pyrE"/>
    <property type="match status" value="1"/>
</dbReference>
<evidence type="ECO:0000313" key="9">
    <source>
        <dbReference type="Proteomes" id="UP001527882"/>
    </source>
</evidence>
<dbReference type="HAMAP" id="MF_01208">
    <property type="entry name" value="PyrE"/>
    <property type="match status" value="1"/>
</dbReference>
<comment type="caution">
    <text evidence="8">The sequence shown here is derived from an EMBL/GenBank/DDBJ whole genome shotgun (WGS) entry which is preliminary data.</text>
</comment>
<gene>
    <name evidence="6 8" type="primary">pyrE</name>
    <name evidence="8" type="ORF">O9H85_02170</name>
</gene>
<dbReference type="Proteomes" id="UP001527882">
    <property type="component" value="Unassembled WGS sequence"/>
</dbReference>
<dbReference type="Pfam" id="PF00156">
    <property type="entry name" value="Pribosyltran"/>
    <property type="match status" value="1"/>
</dbReference>
<evidence type="ECO:0000256" key="3">
    <source>
        <dbReference type="ARBA" id="ARBA00022676"/>
    </source>
</evidence>
<comment type="pathway">
    <text evidence="1 6">Pyrimidine metabolism; UMP biosynthesis via de novo pathway; UMP from orotate: step 1/2.</text>
</comment>
<dbReference type="InterPro" id="IPR000836">
    <property type="entry name" value="PRTase_dom"/>
</dbReference>
<keyword evidence="3 6" id="KW-0328">Glycosyltransferase</keyword>
<keyword evidence="4 6" id="KW-0808">Transferase</keyword>
<evidence type="ECO:0000256" key="4">
    <source>
        <dbReference type="ARBA" id="ARBA00022679"/>
    </source>
</evidence>
<evidence type="ECO:0000256" key="2">
    <source>
        <dbReference type="ARBA" id="ARBA00011971"/>
    </source>
</evidence>
<dbReference type="GO" id="GO:0004588">
    <property type="term" value="F:orotate phosphoribosyltransferase activity"/>
    <property type="evidence" value="ECO:0007669"/>
    <property type="project" value="UniProtKB-EC"/>
</dbReference>
<evidence type="ECO:0000256" key="1">
    <source>
        <dbReference type="ARBA" id="ARBA00004889"/>
    </source>
</evidence>
<sequence>MNTPSIRTNPQLSENIAAALLKIGAVALRPQQPFTWTSGLKSPIYCDNRLTISYPEIRDMIAEGFASLIRDNYPDAEVIAGAATGGIPHAAWVAQKLNLPMVYVRDKAKGHGKENLIEGAIHAGQKTVVIEDLISTGGSSLKVALAVNDAGAKALGVLGIFSYQFDKAAEAFASTGIPFETLTNYSVLVDVALRQGAIQASDVEALKAWRANPSEYGK</sequence>
<feature type="binding site" evidence="6">
    <location>
        <position position="135"/>
    </location>
    <ligand>
        <name>orotate</name>
        <dbReference type="ChEBI" id="CHEBI:30839"/>
    </ligand>
</feature>
<accession>A0ABT4Q307</accession>
<dbReference type="EMBL" id="JAQAGZ010000001">
    <property type="protein sequence ID" value="MCZ8511265.1"/>
    <property type="molecule type" value="Genomic_DNA"/>
</dbReference>
<feature type="domain" description="Phosphoribosyltransferase" evidence="7">
    <location>
        <begin position="60"/>
        <end position="158"/>
    </location>
</feature>
<keyword evidence="5 6" id="KW-0665">Pyrimidine biosynthesis</keyword>
<comment type="similarity">
    <text evidence="6">Belongs to the purine/pyrimidine phosphoribosyltransferase family. PyrE subfamily.</text>
</comment>
<dbReference type="SUPFAM" id="SSF53271">
    <property type="entry name" value="PRTase-like"/>
    <property type="match status" value="1"/>
</dbReference>
<evidence type="ECO:0000313" key="8">
    <source>
        <dbReference type="EMBL" id="MCZ8511265.1"/>
    </source>
</evidence>
<dbReference type="PANTHER" id="PTHR19278:SF9">
    <property type="entry name" value="URIDINE 5'-MONOPHOSPHATE SYNTHASE"/>
    <property type="match status" value="1"/>
</dbReference>
<comment type="caution">
    <text evidence="6">Lacks conserved residue(s) required for the propagation of feature annotation.</text>
</comment>
<feature type="binding site" evidence="6">
    <location>
        <position position="109"/>
    </location>
    <ligand>
        <name>5-phospho-alpha-D-ribose 1-diphosphate</name>
        <dbReference type="ChEBI" id="CHEBI:58017"/>
        <note>ligand shared between dimeric partners</note>
    </ligand>
</feature>
<feature type="binding site" description="in other chain" evidence="6">
    <location>
        <begin position="131"/>
        <end position="139"/>
    </location>
    <ligand>
        <name>5-phospho-alpha-D-ribose 1-diphosphate</name>
        <dbReference type="ChEBI" id="CHEBI:58017"/>
        <note>ligand shared between dimeric partners</note>
    </ligand>
</feature>
<dbReference type="InterPro" id="IPR004467">
    <property type="entry name" value="Or_phspho_trans_dom"/>
</dbReference>
<dbReference type="Gene3D" id="3.40.50.2020">
    <property type="match status" value="1"/>
</dbReference>
<feature type="binding site" evidence="6">
    <location>
        <position position="111"/>
    </location>
    <ligand>
        <name>5-phospho-alpha-D-ribose 1-diphosphate</name>
        <dbReference type="ChEBI" id="CHEBI:58017"/>
        <note>ligand shared between dimeric partners</note>
    </ligand>
</feature>
<dbReference type="CDD" id="cd06223">
    <property type="entry name" value="PRTases_typeI"/>
    <property type="match status" value="1"/>
</dbReference>
<dbReference type="RefSeq" id="WP_269879626.1">
    <property type="nucleotide sequence ID" value="NZ_JAQAGZ010000001.1"/>
</dbReference>
<organism evidence="8 9">
    <name type="scientific">Paenibacillus gyeongsangnamensis</name>
    <dbReference type="NCBI Taxonomy" id="3388067"/>
    <lineage>
        <taxon>Bacteria</taxon>
        <taxon>Bacillati</taxon>
        <taxon>Bacillota</taxon>
        <taxon>Bacilli</taxon>
        <taxon>Bacillales</taxon>
        <taxon>Paenibacillaceae</taxon>
        <taxon>Paenibacillus</taxon>
    </lineage>
</organism>
<comment type="cofactor">
    <cofactor evidence="6">
        <name>Mg(2+)</name>
        <dbReference type="ChEBI" id="CHEBI:18420"/>
    </cofactor>
</comment>
<keyword evidence="6" id="KW-0460">Magnesium</keyword>
<evidence type="ECO:0000256" key="5">
    <source>
        <dbReference type="ARBA" id="ARBA00022975"/>
    </source>
</evidence>
<keyword evidence="9" id="KW-1185">Reference proteome</keyword>
<dbReference type="InterPro" id="IPR023031">
    <property type="entry name" value="OPRT"/>
</dbReference>